<organism evidence="2 3">
    <name type="scientific">Hyaloscypha variabilis (strain UAMH 11265 / GT02V1 / F)</name>
    <name type="common">Meliniomyces variabilis</name>
    <dbReference type="NCBI Taxonomy" id="1149755"/>
    <lineage>
        <taxon>Eukaryota</taxon>
        <taxon>Fungi</taxon>
        <taxon>Dikarya</taxon>
        <taxon>Ascomycota</taxon>
        <taxon>Pezizomycotina</taxon>
        <taxon>Leotiomycetes</taxon>
        <taxon>Helotiales</taxon>
        <taxon>Hyaloscyphaceae</taxon>
        <taxon>Hyaloscypha</taxon>
        <taxon>Hyaloscypha variabilis</taxon>
    </lineage>
</organism>
<dbReference type="PANTHER" id="PTHR21248">
    <property type="entry name" value="CARDIOLIPIN SYNTHASE"/>
    <property type="match status" value="1"/>
</dbReference>
<sequence length="669" mass="73832">MTSISELLQAIRDVDIKDNSTGKYNFEGLSYQLTTGNKVGVPINDKDFLVLSPWPKWTIANPKPGSGSFPLEQGFKDVLKAGAEAAVSSGQKEVYIDITSLEGGLKEFFLDGSPDNSVAKTIADIVDGRLKDVTPVIRILIGCFSKKAIQDELKTMQQIFWKNDGGKLVPLVKNQKAVLHVGFYGPNLKIPDFISNILQGAVSGITRVLNVGLSGASWLFNHKFEQIDDRAAFVDMIHKTIISSPAGSWNHGKIVAVGGKTMMTGGMNPWSEYTSLKQPIIDLAIKITGDATISAHTYADYFWGYLEQPHPSDQNSFRRYINMSSSAQDLSAEWKGGNLSDRVTTAPAIKQPLQAVKTSCEGISVLTVSRVGDWHGALMTLQYPVMVLDAARDVMLNVHNLGNDALPKEKCEDIVKAIQALADDTAEDWLGVGLRETFKCSPAAWASRFAIQHAISKATRTVYLSNQMISLRGLQENNKTYETLKEMVNSYIKASEPKWDGIIWPFDLLLAIAKVLNRLKDSEVLEEGVFLVLTPNAGTGSGGYDDWKDKSTNIEIGTRIKNLLRGLNSTLTDDTARGIVRKKFKLRRISSAGIAGANLLHSKAYCVDSKLLYIGSDNLYPSYNEEHGVWIEDPTALAEWKKTYWHELWTKADLSLTSDEMSLDVLTKK</sequence>
<dbReference type="Gene3D" id="3.30.870.10">
    <property type="entry name" value="Endonuclease Chain A"/>
    <property type="match status" value="2"/>
</dbReference>
<keyword evidence="3" id="KW-1185">Reference proteome</keyword>
<proteinExistence type="predicted"/>
<dbReference type="AlphaFoldDB" id="A0A2J6S6Y3"/>
<dbReference type="EMBL" id="KZ613939">
    <property type="protein sequence ID" value="PMD46524.1"/>
    <property type="molecule type" value="Genomic_DNA"/>
</dbReference>
<protein>
    <recommendedName>
        <fullName evidence="1">PLD phosphodiesterase domain-containing protein</fullName>
    </recommendedName>
</protein>
<evidence type="ECO:0000313" key="3">
    <source>
        <dbReference type="Proteomes" id="UP000235786"/>
    </source>
</evidence>
<gene>
    <name evidence="2" type="ORF">L207DRAFT_561842</name>
</gene>
<dbReference type="GO" id="GO:0003824">
    <property type="term" value="F:catalytic activity"/>
    <property type="evidence" value="ECO:0007669"/>
    <property type="project" value="InterPro"/>
</dbReference>
<name>A0A2J6S6Y3_HYAVF</name>
<accession>A0A2J6S6Y3</accession>
<dbReference type="PROSITE" id="PS50035">
    <property type="entry name" value="PLD"/>
    <property type="match status" value="1"/>
</dbReference>
<dbReference type="OrthoDB" id="36970at2759"/>
<reference evidence="2 3" key="1">
    <citation type="submission" date="2016-04" db="EMBL/GenBank/DDBJ databases">
        <title>A degradative enzymes factory behind the ericoid mycorrhizal symbiosis.</title>
        <authorList>
            <consortium name="DOE Joint Genome Institute"/>
            <person name="Martino E."/>
            <person name="Morin E."/>
            <person name="Grelet G."/>
            <person name="Kuo A."/>
            <person name="Kohler A."/>
            <person name="Daghino S."/>
            <person name="Barry K."/>
            <person name="Choi C."/>
            <person name="Cichocki N."/>
            <person name="Clum A."/>
            <person name="Copeland A."/>
            <person name="Hainaut M."/>
            <person name="Haridas S."/>
            <person name="Labutti K."/>
            <person name="Lindquist E."/>
            <person name="Lipzen A."/>
            <person name="Khouja H.-R."/>
            <person name="Murat C."/>
            <person name="Ohm R."/>
            <person name="Olson A."/>
            <person name="Spatafora J."/>
            <person name="Veneault-Fourrey C."/>
            <person name="Henrissat B."/>
            <person name="Grigoriev I."/>
            <person name="Martin F."/>
            <person name="Perotto S."/>
        </authorList>
    </citation>
    <scope>NUCLEOTIDE SEQUENCE [LARGE SCALE GENOMIC DNA]</scope>
    <source>
        <strain evidence="2 3">F</strain>
    </source>
</reference>
<dbReference type="PANTHER" id="PTHR21248:SF22">
    <property type="entry name" value="PHOSPHOLIPASE D"/>
    <property type="match status" value="1"/>
</dbReference>
<evidence type="ECO:0000259" key="1">
    <source>
        <dbReference type="PROSITE" id="PS50035"/>
    </source>
</evidence>
<evidence type="ECO:0000313" key="2">
    <source>
        <dbReference type="EMBL" id="PMD46524.1"/>
    </source>
</evidence>
<dbReference type="SMART" id="SM00155">
    <property type="entry name" value="PLDc"/>
    <property type="match status" value="2"/>
</dbReference>
<dbReference type="SUPFAM" id="SSF56024">
    <property type="entry name" value="Phospholipase D/nuclease"/>
    <property type="match status" value="1"/>
</dbReference>
<dbReference type="Proteomes" id="UP000235786">
    <property type="component" value="Unassembled WGS sequence"/>
</dbReference>
<dbReference type="InterPro" id="IPR001736">
    <property type="entry name" value="PLipase_D/transphosphatidylase"/>
</dbReference>
<feature type="domain" description="PLD phosphodiesterase" evidence="1">
    <location>
        <begin position="596"/>
        <end position="623"/>
    </location>
</feature>